<proteinExistence type="predicted"/>
<dbReference type="EMBL" id="JAAFZH010000005">
    <property type="protein sequence ID" value="NDU95933.1"/>
    <property type="molecule type" value="Genomic_DNA"/>
</dbReference>
<dbReference type="AlphaFoldDB" id="A0A6L9LAV0"/>
<dbReference type="SUPFAM" id="SSF48179">
    <property type="entry name" value="6-phosphogluconate dehydrogenase C-terminal domain-like"/>
    <property type="match status" value="1"/>
</dbReference>
<organism evidence="2 3">
    <name type="scientific">Spirosoma terrae</name>
    <dbReference type="NCBI Taxonomy" id="1968276"/>
    <lineage>
        <taxon>Bacteria</taxon>
        <taxon>Pseudomonadati</taxon>
        <taxon>Bacteroidota</taxon>
        <taxon>Cytophagia</taxon>
        <taxon>Cytophagales</taxon>
        <taxon>Cytophagaceae</taxon>
        <taxon>Spirosoma</taxon>
    </lineage>
</organism>
<sequence>MSYPTYQLLTDDLPAIDEQHYKRLLNTSRSAVMYPALLAGYRNVYEAMNDTVLRNYLDVFVQRVAYAGLNIPDNETGITLKNHVLDNLFVEMADDQLETLSFNGLANLSDSLLPVLTELVDQNKPVHCVAFLVAAYGHYLQAETDDKGAPYETQEPLLHETDWAKIGDNDVLAFLDVSPLASATLRDIPHFAALYTLYRKQIAIYGVSFTLRQAMCTFWETV</sequence>
<comment type="caution">
    <text evidence="2">The sequence shown here is derived from an EMBL/GenBank/DDBJ whole genome shotgun (WGS) entry which is preliminary data.</text>
</comment>
<accession>A0A6L9LAV0</accession>
<evidence type="ECO:0000313" key="3">
    <source>
        <dbReference type="Proteomes" id="UP000474175"/>
    </source>
</evidence>
<dbReference type="InterPro" id="IPR050988">
    <property type="entry name" value="Mannitol_DH/Oxidoreductase"/>
</dbReference>
<dbReference type="PANTHER" id="PTHR43362">
    <property type="entry name" value="MANNITOL DEHYDROGENASE DSF1-RELATED"/>
    <property type="match status" value="1"/>
</dbReference>
<dbReference type="Pfam" id="PF08125">
    <property type="entry name" value="Mannitol_dh_C"/>
    <property type="match status" value="1"/>
</dbReference>
<dbReference type="InterPro" id="IPR013328">
    <property type="entry name" value="6PGD_dom2"/>
</dbReference>
<evidence type="ECO:0000313" key="2">
    <source>
        <dbReference type="EMBL" id="NDU95933.1"/>
    </source>
</evidence>
<dbReference type="InterPro" id="IPR013118">
    <property type="entry name" value="Mannitol_DH_C"/>
</dbReference>
<protein>
    <recommendedName>
        <fullName evidence="1">Mannitol dehydrogenase C-terminal domain-containing protein</fullName>
    </recommendedName>
</protein>
<dbReference type="Proteomes" id="UP000474175">
    <property type="component" value="Unassembled WGS sequence"/>
</dbReference>
<dbReference type="PANTHER" id="PTHR43362:SF1">
    <property type="entry name" value="MANNITOL DEHYDROGENASE 2-RELATED"/>
    <property type="match status" value="1"/>
</dbReference>
<feature type="domain" description="Mannitol dehydrogenase C-terminal" evidence="1">
    <location>
        <begin position="23"/>
        <end position="190"/>
    </location>
</feature>
<gene>
    <name evidence="2" type="ORF">GK108_13705</name>
</gene>
<dbReference type="Gene3D" id="1.10.1040.10">
    <property type="entry name" value="N-(1-d-carboxylethyl)-l-norvaline Dehydrogenase, domain 2"/>
    <property type="match status" value="1"/>
</dbReference>
<keyword evidence="3" id="KW-1185">Reference proteome</keyword>
<dbReference type="RefSeq" id="WP_163948963.1">
    <property type="nucleotide sequence ID" value="NZ_JAAFZH010000005.1"/>
</dbReference>
<evidence type="ECO:0000259" key="1">
    <source>
        <dbReference type="Pfam" id="PF08125"/>
    </source>
</evidence>
<name>A0A6L9LAV0_9BACT</name>
<dbReference type="InterPro" id="IPR008927">
    <property type="entry name" value="6-PGluconate_DH-like_C_sf"/>
</dbReference>
<reference evidence="2 3" key="1">
    <citation type="submission" date="2020-02" db="EMBL/GenBank/DDBJ databases">
        <title>Draft genome sequence of two Spirosoma agri KCTC 52727 and Spirosoma terrae KCTC 52035.</title>
        <authorList>
            <person name="Rojas J."/>
            <person name="Ambika Manirajan B."/>
            <person name="Suarez C."/>
            <person name="Ratering S."/>
            <person name="Schnell S."/>
        </authorList>
    </citation>
    <scope>NUCLEOTIDE SEQUENCE [LARGE SCALE GENOMIC DNA]</scope>
    <source>
        <strain evidence="2 3">KCTC 52035</strain>
    </source>
</reference>
<dbReference type="GO" id="GO:0016616">
    <property type="term" value="F:oxidoreductase activity, acting on the CH-OH group of donors, NAD or NADP as acceptor"/>
    <property type="evidence" value="ECO:0007669"/>
    <property type="project" value="TreeGrafter"/>
</dbReference>